<comment type="caution">
    <text evidence="5">The sequence shown here is derived from an EMBL/GenBank/DDBJ whole genome shotgun (WGS) entry which is preliminary data.</text>
</comment>
<dbReference type="PANTHER" id="PTHR31263:SF0">
    <property type="entry name" value="CELLULASE FAMILY PROTEIN (AFU_ORTHOLOGUE AFUA_5G14560)"/>
    <property type="match status" value="1"/>
</dbReference>
<dbReference type="InterPro" id="IPR001547">
    <property type="entry name" value="Glyco_hydro_5"/>
</dbReference>
<reference evidence="5 6" key="1">
    <citation type="journal article" date="2021" name="Hortic Res">
        <title>The domestication of Cucurbita argyrosperma as revealed by the genome of its wild relative.</title>
        <authorList>
            <person name="Barrera-Redondo J."/>
            <person name="Sanchez-de la Vega G."/>
            <person name="Aguirre-Liguori J.A."/>
            <person name="Castellanos-Morales G."/>
            <person name="Gutierrez-Guerrero Y.T."/>
            <person name="Aguirre-Dugua X."/>
            <person name="Aguirre-Planter E."/>
            <person name="Tenaillon M.I."/>
            <person name="Lira-Saade R."/>
            <person name="Eguiarte L.E."/>
        </authorList>
    </citation>
    <scope>NUCLEOTIDE SEQUENCE [LARGE SCALE GENOMIC DNA]</scope>
    <source>
        <strain evidence="5">JBR-2021</strain>
    </source>
</reference>
<dbReference type="EMBL" id="JAGKQH010000004">
    <property type="protein sequence ID" value="KAG6601853.1"/>
    <property type="molecule type" value="Genomic_DNA"/>
</dbReference>
<dbReference type="GO" id="GO:0000272">
    <property type="term" value="P:polysaccharide catabolic process"/>
    <property type="evidence" value="ECO:0007669"/>
    <property type="project" value="InterPro"/>
</dbReference>
<proteinExistence type="predicted"/>
<dbReference type="GO" id="GO:0004553">
    <property type="term" value="F:hydrolase activity, hydrolyzing O-glycosyl compounds"/>
    <property type="evidence" value="ECO:0007669"/>
    <property type="project" value="InterPro"/>
</dbReference>
<name>A0AAV6NR37_9ROSI</name>
<feature type="chain" id="PRO_5044714911" description="Glycoside hydrolase family 5 domain-containing protein" evidence="2">
    <location>
        <begin position="22"/>
        <end position="528"/>
    </location>
</feature>
<sequence length="528" mass="59368">MAKSFSLIALILFSLFSFSQSLPLCTRGRWIIDAQTGKRVKLNCVNLVSHAQTMVAQGLDKRPLKELAAEISSRQFNCVRLTWSVHMFTRYAYETIGDVLDGLDIGDVKNGVEKHNPEILKMSVAKAFQTVINCLGSEGIMVILDNHISQPRWCCSLDDGNGFFGDRNFNPNEWFQGLSFVATQFTCNPHVIGMSLRNELRGPFTNNDAWCYYMRQGSQLIHRINPNILIIISGLNYDNDLSYLKKRPLGYTLHNKVVLEAHLYSFSGDNESKFVKKPLNIICNEIMEKFEREAGFVVDMENPYPLFLSEFGYDQSGGNEAENRFMSCFLARIAEKDIDWALWAFQGSYMYRQGHTDPDESFGVMDHSWTKDRNPKLAQLLQLVKRINQDPNSKAPMSYIMLHSVSGQCVRSDNKGGIELGDCTSPTQWNHTGDASPMMLLSNGQCLKSAGDGKSPMVSAECSGDGSNWTVSSKAKLQLATKIGEDNFCLEKESNASIVLKKCICLDEESCMDDPQTQWFKLVPTNVS</sequence>
<dbReference type="EMBL" id="JAGKQH010000004">
    <property type="protein sequence ID" value="KAG6601845.1"/>
    <property type="molecule type" value="Genomic_DNA"/>
</dbReference>
<dbReference type="PANTHER" id="PTHR31263">
    <property type="entry name" value="CELLULASE FAMILY PROTEIN (AFU_ORTHOLOGUE AFUA_5G14560)"/>
    <property type="match status" value="1"/>
</dbReference>
<feature type="non-terminal residue" evidence="5">
    <location>
        <position position="1"/>
    </location>
</feature>
<keyword evidence="2" id="KW-0732">Signal</keyword>
<feature type="signal peptide" evidence="2">
    <location>
        <begin position="1"/>
        <end position="21"/>
    </location>
</feature>
<dbReference type="Proteomes" id="UP000685013">
    <property type="component" value="Chromosome 4"/>
</dbReference>
<organism evidence="5 6">
    <name type="scientific">Cucurbita argyrosperma subsp. sororia</name>
    <dbReference type="NCBI Taxonomy" id="37648"/>
    <lineage>
        <taxon>Eukaryota</taxon>
        <taxon>Viridiplantae</taxon>
        <taxon>Streptophyta</taxon>
        <taxon>Embryophyta</taxon>
        <taxon>Tracheophyta</taxon>
        <taxon>Spermatophyta</taxon>
        <taxon>Magnoliopsida</taxon>
        <taxon>eudicotyledons</taxon>
        <taxon>Gunneridae</taxon>
        <taxon>Pentapetalae</taxon>
        <taxon>rosids</taxon>
        <taxon>fabids</taxon>
        <taxon>Cucurbitales</taxon>
        <taxon>Cucurbitaceae</taxon>
        <taxon>Cucurbiteae</taxon>
        <taxon>Cucurbita</taxon>
    </lineage>
</organism>
<keyword evidence="6" id="KW-1185">Reference proteome</keyword>
<protein>
    <recommendedName>
        <fullName evidence="3">Glycoside hydrolase family 5 domain-containing protein</fullName>
    </recommendedName>
</protein>
<gene>
    <name evidence="4" type="ORF">SDJN03_07078</name>
    <name evidence="5" type="ORF">SDJN03_07086</name>
</gene>
<reference evidence="5" key="2">
    <citation type="submission" date="2021-03" db="EMBL/GenBank/DDBJ databases">
        <authorList>
            <person name="Barrera-Redondo J."/>
        </authorList>
    </citation>
    <scope>NUCLEOTIDE SEQUENCE</scope>
    <source>
        <strain evidence="5">JBR-2021</strain>
        <tissue evidence="5">Leaves</tissue>
    </source>
</reference>
<evidence type="ECO:0000256" key="1">
    <source>
        <dbReference type="ARBA" id="ARBA00022801"/>
    </source>
</evidence>
<evidence type="ECO:0000256" key="2">
    <source>
        <dbReference type="SAM" id="SignalP"/>
    </source>
</evidence>
<evidence type="ECO:0000313" key="5">
    <source>
        <dbReference type="EMBL" id="KAG6601853.1"/>
    </source>
</evidence>
<dbReference type="AlphaFoldDB" id="A0AAV6NR37"/>
<keyword evidence="1" id="KW-0378">Hydrolase</keyword>
<feature type="domain" description="Glycoside hydrolase family 5" evidence="3">
    <location>
        <begin position="60"/>
        <end position="346"/>
    </location>
</feature>
<evidence type="ECO:0000313" key="6">
    <source>
        <dbReference type="Proteomes" id="UP000685013"/>
    </source>
</evidence>
<evidence type="ECO:0000313" key="4">
    <source>
        <dbReference type="EMBL" id="KAG6601845.1"/>
    </source>
</evidence>
<accession>A0AAV6NR37</accession>
<evidence type="ECO:0000259" key="3">
    <source>
        <dbReference type="Pfam" id="PF00150"/>
    </source>
</evidence>
<dbReference type="Pfam" id="PF00150">
    <property type="entry name" value="Cellulase"/>
    <property type="match status" value="1"/>
</dbReference>